<protein>
    <recommendedName>
        <fullName evidence="2">Reverse transcriptase domain-containing protein</fullName>
    </recommendedName>
</protein>
<dbReference type="PROSITE" id="PS50878">
    <property type="entry name" value="RT_POL"/>
    <property type="match status" value="1"/>
</dbReference>
<dbReference type="Proteomes" id="UP000464178">
    <property type="component" value="Chromosome"/>
</dbReference>
<organism evidence="3 4">
    <name type="scientific">Gemmata massiliana</name>
    <dbReference type="NCBI Taxonomy" id="1210884"/>
    <lineage>
        <taxon>Bacteria</taxon>
        <taxon>Pseudomonadati</taxon>
        <taxon>Planctomycetota</taxon>
        <taxon>Planctomycetia</taxon>
        <taxon>Gemmatales</taxon>
        <taxon>Gemmataceae</taxon>
        <taxon>Gemmata</taxon>
    </lineage>
</organism>
<name>A0A6P2DFD4_9BACT</name>
<dbReference type="PANTHER" id="PTHR34047">
    <property type="entry name" value="NUCLEAR INTRON MATURASE 1, MITOCHONDRIAL-RELATED"/>
    <property type="match status" value="1"/>
</dbReference>
<evidence type="ECO:0000313" key="3">
    <source>
        <dbReference type="EMBL" id="VTS00414.1"/>
    </source>
</evidence>
<dbReference type="CDD" id="cd01651">
    <property type="entry name" value="RT_G2_intron"/>
    <property type="match status" value="1"/>
</dbReference>
<comment type="similarity">
    <text evidence="1">Belongs to the bacterial reverse transcriptase family.</text>
</comment>
<evidence type="ECO:0000313" key="4">
    <source>
        <dbReference type="Proteomes" id="UP000464178"/>
    </source>
</evidence>
<dbReference type="KEGG" id="gms:SOIL9_81920"/>
<reference evidence="3 4" key="1">
    <citation type="submission" date="2019-05" db="EMBL/GenBank/DDBJ databases">
        <authorList>
            <consortium name="Science for Life Laboratories"/>
        </authorList>
    </citation>
    <scope>NUCLEOTIDE SEQUENCE [LARGE SCALE GENOMIC DNA]</scope>
    <source>
        <strain evidence="3">Soil9</strain>
    </source>
</reference>
<dbReference type="AlphaFoldDB" id="A0A6P2DFD4"/>
<dbReference type="InterPro" id="IPR000477">
    <property type="entry name" value="RT_dom"/>
</dbReference>
<feature type="domain" description="Reverse transcriptase" evidence="2">
    <location>
        <begin position="1"/>
        <end position="267"/>
    </location>
</feature>
<gene>
    <name evidence="3" type="ORF">SOIL9_81920</name>
</gene>
<dbReference type="EMBL" id="LR593886">
    <property type="protein sequence ID" value="VTS00414.1"/>
    <property type="molecule type" value="Genomic_DNA"/>
</dbReference>
<dbReference type="RefSeq" id="WP_162672164.1">
    <property type="nucleotide sequence ID" value="NZ_LR593886.1"/>
</dbReference>
<proteinExistence type="inferred from homology"/>
<evidence type="ECO:0000256" key="1">
    <source>
        <dbReference type="ARBA" id="ARBA00034120"/>
    </source>
</evidence>
<dbReference type="Pfam" id="PF00078">
    <property type="entry name" value="RVT_1"/>
    <property type="match status" value="1"/>
</dbReference>
<accession>A0A6P2DFD4</accession>
<dbReference type="GO" id="GO:0003964">
    <property type="term" value="F:RNA-directed DNA polymerase activity"/>
    <property type="evidence" value="ECO:0007669"/>
    <property type="project" value="UniProtKB-KW"/>
</dbReference>
<dbReference type="InterPro" id="IPR051083">
    <property type="entry name" value="GrpII_Intron_Splice-Mob/Def"/>
</dbReference>
<dbReference type="InterPro" id="IPR043502">
    <property type="entry name" value="DNA/RNA_pol_sf"/>
</dbReference>
<keyword evidence="3" id="KW-0695">RNA-directed DNA polymerase</keyword>
<dbReference type="SUPFAM" id="SSF56672">
    <property type="entry name" value="DNA/RNA polymerases"/>
    <property type="match status" value="1"/>
</dbReference>
<evidence type="ECO:0000259" key="2">
    <source>
        <dbReference type="PROSITE" id="PS50878"/>
    </source>
</evidence>
<keyword evidence="3" id="KW-0548">Nucleotidyltransferase</keyword>
<dbReference type="PANTHER" id="PTHR34047:SF8">
    <property type="entry name" value="PROTEIN YKFC"/>
    <property type="match status" value="1"/>
</dbReference>
<keyword evidence="4" id="KW-1185">Reference proteome</keyword>
<sequence>MKRVTLGLDAVAAWDNLRLAALKALRGKRARPDARRFMYRLDARLHELRTQILAGTVTIGRSHQFTIHDPKERLITAPCFGERVLHHAIMNVCEPVFDRGLIADSYACRRGKGRIACLRRAQAIARCYPYFLKLDVRKYFDSINHQTLNELLSRRFKNRGLLDLFGRIIAAHAASPGRGLPIGSLTSQHFANFYLGGCDRYVKEVLRRSGYVRYMDDMAVWADSSDTLRRTLVDIRAFLDVRLGLAVKPDPYINRTRHGLDFLGCRVLPTHLVLSARSRRRYRRNLRAIERAMARGEMSEAEVQRRGQAVVSFARAAGVKSWRFRRRTLDQLAGEGPGVGAGSPGR</sequence>
<keyword evidence="3" id="KW-0808">Transferase</keyword>